<gene>
    <name evidence="1" type="ORF">NVIE_015950</name>
</gene>
<dbReference type="KEGG" id="nvn:NVIE_015950"/>
<dbReference type="EMBL" id="CP007536">
    <property type="protein sequence ID" value="AIC15847.1"/>
    <property type="molecule type" value="Genomic_DNA"/>
</dbReference>
<dbReference type="AlphaFoldDB" id="A0A060HRM6"/>
<accession>A0A060HRM6</accession>
<evidence type="ECO:0000313" key="1">
    <source>
        <dbReference type="EMBL" id="AIC15847.1"/>
    </source>
</evidence>
<evidence type="ECO:0000313" key="2">
    <source>
        <dbReference type="Proteomes" id="UP000027093"/>
    </source>
</evidence>
<dbReference type="GeneID" id="74946862"/>
<proteinExistence type="predicted"/>
<evidence type="ECO:0008006" key="3">
    <source>
        <dbReference type="Google" id="ProtNLM"/>
    </source>
</evidence>
<keyword evidence="2" id="KW-1185">Reference proteome</keyword>
<organism evidence="1 2">
    <name type="scientific">Nitrososphaera viennensis EN76</name>
    <dbReference type="NCBI Taxonomy" id="926571"/>
    <lineage>
        <taxon>Archaea</taxon>
        <taxon>Nitrososphaerota</taxon>
        <taxon>Nitrososphaeria</taxon>
        <taxon>Nitrososphaerales</taxon>
        <taxon>Nitrososphaeraceae</taxon>
        <taxon>Nitrososphaera</taxon>
    </lineage>
</organism>
<reference evidence="1 2" key="1">
    <citation type="journal article" date="2014" name="Int. J. Syst. Evol. Microbiol.">
        <title>Nitrososphaera viennensis gen. nov., sp. nov., an aerobic and mesophilic, ammonia-oxidizing archaeon from soil and a member of the archaeal phylum Thaumarchaeota.</title>
        <authorList>
            <person name="Stieglmeier M."/>
            <person name="Klingl A."/>
            <person name="Alves R.J."/>
            <person name="Rittmann S.K."/>
            <person name="Melcher M."/>
            <person name="Leisch N."/>
            <person name="Schleper C."/>
        </authorList>
    </citation>
    <scope>NUCLEOTIDE SEQUENCE [LARGE SCALE GENOMIC DNA]</scope>
    <source>
        <strain evidence="1">EN76</strain>
    </source>
</reference>
<dbReference type="HOGENOM" id="CLU_2949434_0_0_2"/>
<name>A0A060HRM6_9ARCH</name>
<dbReference type="RefSeq" id="WP_144239576.1">
    <property type="nucleotide sequence ID" value="NZ_CP007536.1"/>
</dbReference>
<dbReference type="Gene3D" id="3.40.50.720">
    <property type="entry name" value="NAD(P)-binding Rossmann-like Domain"/>
    <property type="match status" value="1"/>
</dbReference>
<protein>
    <recommendedName>
        <fullName evidence="3">FdrA domain protein</fullName>
    </recommendedName>
</protein>
<dbReference type="STRING" id="926571.NVIE_015950"/>
<sequence>MGSEERARKLLDSELKVINLGLDVFYSSLEMQNVKVINVDWKPAPKLDEESEDILDKIL</sequence>
<dbReference type="Proteomes" id="UP000027093">
    <property type="component" value="Chromosome"/>
</dbReference>